<dbReference type="Pfam" id="PF13360">
    <property type="entry name" value="PQQ_2"/>
    <property type="match status" value="2"/>
</dbReference>
<evidence type="ECO:0000259" key="2">
    <source>
        <dbReference type="Pfam" id="PF13360"/>
    </source>
</evidence>
<sequence length="400" mass="42988">MERTTSRRHWLAACASTAAAGLAGCLGSDDDRDSSGDTSGSGLLGIGGDDTLVTPDSWPMYGVDARNTGHHPDTTGPKDDVTVRWTVEADDSFETSPAVVDGTLYAGSHDNYLYAIDVETGETEWRADLGTLVRYNPAVVDGTVYNGAHTDMYALEADSGDELWHEQLERGRWGHAVPVGSDVYVTDGYSLISLGGETGDQNQVAGLHDGASAAPAVADGLAFVGTWDQLRAIDLETGEEEWRFKNEDEERMTVSDPAVVDGTVYVGSSDHNLYAIDADTGDEKWRFEESSDTIYSSPSVTGGSVYIGSSDNYIYSVDANTGEKQWEYETGLGIRAKPAIVDDTLYIGSGDGSIYALDQETGNQIWTFKTEGIVWSGPVVLNKSVYVTSNDGNIYALEEV</sequence>
<feature type="compositionally biased region" description="Basic and acidic residues" evidence="1">
    <location>
        <begin position="70"/>
        <end position="80"/>
    </location>
</feature>
<evidence type="ECO:0000313" key="4">
    <source>
        <dbReference type="Proteomes" id="UP001595821"/>
    </source>
</evidence>
<dbReference type="InterPro" id="IPR018391">
    <property type="entry name" value="PQQ_b-propeller_rpt"/>
</dbReference>
<dbReference type="InterPro" id="IPR011047">
    <property type="entry name" value="Quinoprotein_ADH-like_sf"/>
</dbReference>
<protein>
    <submittedName>
        <fullName evidence="3">PQQ-binding-like beta-propeller repeat protein</fullName>
    </submittedName>
</protein>
<reference evidence="3 4" key="1">
    <citation type="journal article" date="2014" name="Int. J. Syst. Evol. Microbiol.">
        <title>Complete genome sequence of Corynebacterium casei LMG S-19264T (=DSM 44701T), isolated from a smear-ripened cheese.</title>
        <authorList>
            <consortium name="US DOE Joint Genome Institute (JGI-PGF)"/>
            <person name="Walter F."/>
            <person name="Albersmeier A."/>
            <person name="Kalinowski J."/>
            <person name="Ruckert C."/>
        </authorList>
    </citation>
    <scope>NUCLEOTIDE SEQUENCE [LARGE SCALE GENOMIC DNA]</scope>
    <source>
        <strain evidence="3 4">IBRC-M 10912</strain>
    </source>
</reference>
<comment type="caution">
    <text evidence="3">The sequence shown here is derived from an EMBL/GenBank/DDBJ whole genome shotgun (WGS) entry which is preliminary data.</text>
</comment>
<dbReference type="InterPro" id="IPR015943">
    <property type="entry name" value="WD40/YVTN_repeat-like_dom_sf"/>
</dbReference>
<dbReference type="PROSITE" id="PS51257">
    <property type="entry name" value="PROKAR_LIPOPROTEIN"/>
    <property type="match status" value="1"/>
</dbReference>
<dbReference type="RefSeq" id="WP_246966343.1">
    <property type="nucleotide sequence ID" value="NZ_CP095397.1"/>
</dbReference>
<feature type="domain" description="Pyrrolo-quinoline quinone repeat" evidence="2">
    <location>
        <begin position="230"/>
        <end position="331"/>
    </location>
</feature>
<dbReference type="PANTHER" id="PTHR34512:SF30">
    <property type="entry name" value="OUTER MEMBRANE PROTEIN ASSEMBLY FACTOR BAMB"/>
    <property type="match status" value="1"/>
</dbReference>
<dbReference type="InterPro" id="IPR002372">
    <property type="entry name" value="PQQ_rpt_dom"/>
</dbReference>
<dbReference type="PANTHER" id="PTHR34512">
    <property type="entry name" value="CELL SURFACE PROTEIN"/>
    <property type="match status" value="1"/>
</dbReference>
<proteinExistence type="predicted"/>
<gene>
    <name evidence="3" type="ORF">ACFOZ7_07010</name>
</gene>
<name>A0ABD5NXT9_9EURY</name>
<dbReference type="Gene3D" id="2.130.10.10">
    <property type="entry name" value="YVTN repeat-like/Quinoprotein amine dehydrogenase"/>
    <property type="match status" value="2"/>
</dbReference>
<accession>A0ABD5NXT9</accession>
<feature type="domain" description="Pyrrolo-quinoline quinone repeat" evidence="2">
    <location>
        <begin position="83"/>
        <end position="166"/>
    </location>
</feature>
<evidence type="ECO:0000313" key="3">
    <source>
        <dbReference type="EMBL" id="MFC4246747.1"/>
    </source>
</evidence>
<dbReference type="GeneID" id="71854255"/>
<feature type="region of interest" description="Disordered" evidence="1">
    <location>
        <begin position="29"/>
        <end position="80"/>
    </location>
</feature>
<evidence type="ECO:0000256" key="1">
    <source>
        <dbReference type="SAM" id="MobiDB-lite"/>
    </source>
</evidence>
<dbReference type="Gene3D" id="2.40.10.480">
    <property type="match status" value="1"/>
</dbReference>
<organism evidence="3 4">
    <name type="scientific">Natribaculum luteum</name>
    <dbReference type="NCBI Taxonomy" id="1586232"/>
    <lineage>
        <taxon>Archaea</taxon>
        <taxon>Methanobacteriati</taxon>
        <taxon>Methanobacteriota</taxon>
        <taxon>Stenosarchaea group</taxon>
        <taxon>Halobacteria</taxon>
        <taxon>Halobacteriales</taxon>
        <taxon>Natrialbaceae</taxon>
        <taxon>Natribaculum</taxon>
    </lineage>
</organism>
<dbReference type="AlphaFoldDB" id="A0ABD5NXT9"/>
<dbReference type="Proteomes" id="UP001595821">
    <property type="component" value="Unassembled WGS sequence"/>
</dbReference>
<dbReference type="SUPFAM" id="SSF50998">
    <property type="entry name" value="Quinoprotein alcohol dehydrogenase-like"/>
    <property type="match status" value="2"/>
</dbReference>
<dbReference type="EMBL" id="JBHSDJ010000016">
    <property type="protein sequence ID" value="MFC4246747.1"/>
    <property type="molecule type" value="Genomic_DNA"/>
</dbReference>
<dbReference type="SMART" id="SM00564">
    <property type="entry name" value="PQQ"/>
    <property type="match status" value="7"/>
</dbReference>